<dbReference type="eggNOG" id="ENOG502SDH7">
    <property type="taxonomic scope" value="Eukaryota"/>
</dbReference>
<feature type="compositionally biased region" description="Basic and acidic residues" evidence="6">
    <location>
        <begin position="231"/>
        <end position="247"/>
    </location>
</feature>
<evidence type="ECO:0000256" key="3">
    <source>
        <dbReference type="ARBA" id="ARBA00022490"/>
    </source>
</evidence>
<accession>F7AUP7</accession>
<dbReference type="InParanoid" id="F7AUP7"/>
<protein>
    <recommendedName>
        <fullName evidence="9">MAP7 domain containing 3</fullName>
    </recommendedName>
</protein>
<reference evidence="7" key="3">
    <citation type="submission" date="2025-09" db="UniProtKB">
        <authorList>
            <consortium name="Ensembl"/>
        </authorList>
    </citation>
    <scope>IDENTIFICATION</scope>
    <source>
        <strain evidence="7">Glennie</strain>
    </source>
</reference>
<keyword evidence="5" id="KW-0206">Cytoskeleton</keyword>
<evidence type="ECO:0000313" key="7">
    <source>
        <dbReference type="Ensembl" id="ENSOANP00000018502.3"/>
    </source>
</evidence>
<dbReference type="AlphaFoldDB" id="F7AUP7"/>
<reference evidence="7 8" key="1">
    <citation type="journal article" date="2008" name="Nature">
        <title>Genome analysis of the platypus reveals unique signatures of evolution.</title>
        <authorList>
            <person name="Warren W.C."/>
            <person name="Hillier L.W."/>
            <person name="Marshall Graves J.A."/>
            <person name="Birney E."/>
            <person name="Ponting C.P."/>
            <person name="Grutzner F."/>
            <person name="Belov K."/>
            <person name="Miller W."/>
            <person name="Clarke L."/>
            <person name="Chinwalla A.T."/>
            <person name="Yang S.P."/>
            <person name="Heger A."/>
            <person name="Locke D.P."/>
            <person name="Miethke P."/>
            <person name="Waters P.D."/>
            <person name="Veyrunes F."/>
            <person name="Fulton L."/>
            <person name="Fulton B."/>
            <person name="Graves T."/>
            <person name="Wallis J."/>
            <person name="Puente X.S."/>
            <person name="Lopez-Otin C."/>
            <person name="Ordonez G.R."/>
            <person name="Eichler E.E."/>
            <person name="Chen L."/>
            <person name="Cheng Z."/>
            <person name="Deakin J.E."/>
            <person name="Alsop A."/>
            <person name="Thompson K."/>
            <person name="Kirby P."/>
            <person name="Papenfuss A.T."/>
            <person name="Wakefield M.J."/>
            <person name="Olender T."/>
            <person name="Lancet D."/>
            <person name="Huttley G.A."/>
            <person name="Smit A.F."/>
            <person name="Pask A."/>
            <person name="Temple-Smith P."/>
            <person name="Batzer M.A."/>
            <person name="Walker J.A."/>
            <person name="Konkel M.K."/>
            <person name="Harris R.S."/>
            <person name="Whittington C.M."/>
            <person name="Wong E.S."/>
            <person name="Gemmell N.J."/>
            <person name="Buschiazzo E."/>
            <person name="Vargas Jentzsch I.M."/>
            <person name="Merkel A."/>
            <person name="Schmitz J."/>
            <person name="Zemann A."/>
            <person name="Churakov G."/>
            <person name="Kriegs J.O."/>
            <person name="Brosius J."/>
            <person name="Murchison E.P."/>
            <person name="Sachidanandam R."/>
            <person name="Smith C."/>
            <person name="Hannon G.J."/>
            <person name="Tsend-Ayush E."/>
            <person name="McMillan D."/>
            <person name="Attenborough R."/>
            <person name="Rens W."/>
            <person name="Ferguson-Smith M."/>
            <person name="Lefevre C.M."/>
            <person name="Sharp J.A."/>
            <person name="Nicholas K.R."/>
            <person name="Ray D.A."/>
            <person name="Kube M."/>
            <person name="Reinhardt R."/>
            <person name="Pringle T.H."/>
            <person name="Taylor J."/>
            <person name="Jones R.C."/>
            <person name="Nixon B."/>
            <person name="Dacheux J.L."/>
            <person name="Niwa H."/>
            <person name="Sekita Y."/>
            <person name="Huang X."/>
            <person name="Stark A."/>
            <person name="Kheradpour P."/>
            <person name="Kellis M."/>
            <person name="Flicek P."/>
            <person name="Chen Y."/>
            <person name="Webber C."/>
            <person name="Hardison R."/>
            <person name="Nelson J."/>
            <person name="Hallsworth-Pepin K."/>
            <person name="Delehaunty K."/>
            <person name="Markovic C."/>
            <person name="Minx P."/>
            <person name="Feng Y."/>
            <person name="Kremitzki C."/>
            <person name="Mitreva M."/>
            <person name="Glasscock J."/>
            <person name="Wylie T."/>
            <person name="Wohldmann P."/>
            <person name="Thiru P."/>
            <person name="Nhan M.N."/>
            <person name="Pohl C.S."/>
            <person name="Smith S.M."/>
            <person name="Hou S."/>
            <person name="Nefedov M."/>
            <person name="de Jong P.J."/>
            <person name="Renfree M.B."/>
            <person name="Mardis E.R."/>
            <person name="Wilson R.K."/>
        </authorList>
    </citation>
    <scope>NUCLEOTIDE SEQUENCE [LARGE SCALE GENOMIC DNA]</scope>
    <source>
        <strain evidence="7 8">Glennie</strain>
    </source>
</reference>
<dbReference type="FunCoup" id="F7AUP7">
    <property type="interactions" value="734"/>
</dbReference>
<dbReference type="PANTHER" id="PTHR15073">
    <property type="entry name" value="MICROTUBULE-ASSOCIATED PROTEIN"/>
    <property type="match status" value="1"/>
</dbReference>
<evidence type="ECO:0000256" key="5">
    <source>
        <dbReference type="ARBA" id="ARBA00023212"/>
    </source>
</evidence>
<keyword evidence="3" id="KW-0963">Cytoplasm</keyword>
<dbReference type="InterPro" id="IPR008604">
    <property type="entry name" value="MAP7_fam"/>
</dbReference>
<dbReference type="STRING" id="9258.ENSOANP00000018502"/>
<dbReference type="GO" id="GO:0015630">
    <property type="term" value="C:microtubule cytoskeleton"/>
    <property type="evidence" value="ECO:0007669"/>
    <property type="project" value="InterPro"/>
</dbReference>
<feature type="compositionally biased region" description="Polar residues" evidence="6">
    <location>
        <begin position="75"/>
        <end position="93"/>
    </location>
</feature>
<dbReference type="GeneTree" id="ENSGT00950000182941"/>
<organism evidence="7 8">
    <name type="scientific">Ornithorhynchus anatinus</name>
    <name type="common">Duckbill platypus</name>
    <dbReference type="NCBI Taxonomy" id="9258"/>
    <lineage>
        <taxon>Eukaryota</taxon>
        <taxon>Metazoa</taxon>
        <taxon>Chordata</taxon>
        <taxon>Craniata</taxon>
        <taxon>Vertebrata</taxon>
        <taxon>Euteleostomi</taxon>
        <taxon>Mammalia</taxon>
        <taxon>Monotremata</taxon>
        <taxon>Ornithorhynchidae</taxon>
        <taxon>Ornithorhynchus</taxon>
    </lineage>
</organism>
<evidence type="ECO:0000256" key="6">
    <source>
        <dbReference type="SAM" id="MobiDB-lite"/>
    </source>
</evidence>
<evidence type="ECO:0000256" key="4">
    <source>
        <dbReference type="ARBA" id="ARBA00023054"/>
    </source>
</evidence>
<feature type="compositionally biased region" description="Polar residues" evidence="6">
    <location>
        <begin position="31"/>
        <end position="67"/>
    </location>
</feature>
<dbReference type="Proteomes" id="UP000002279">
    <property type="component" value="Chromosome 6"/>
</dbReference>
<dbReference type="Ensembl" id="ENSOANT00000018505.3">
    <property type="protein sequence ID" value="ENSOANP00000018502.3"/>
    <property type="gene ID" value="ENSOANG00000011677.3"/>
</dbReference>
<feature type="compositionally biased region" description="Basic and acidic residues" evidence="6">
    <location>
        <begin position="259"/>
        <end position="339"/>
    </location>
</feature>
<name>F7AUP7_ORNAN</name>
<evidence type="ECO:0000256" key="2">
    <source>
        <dbReference type="ARBA" id="ARBA00007525"/>
    </source>
</evidence>
<dbReference type="GO" id="GO:0000226">
    <property type="term" value="P:microtubule cytoskeleton organization"/>
    <property type="evidence" value="ECO:0007669"/>
    <property type="project" value="InterPro"/>
</dbReference>
<sequence>MMLVNTILISSANKHSPSTVNLKQTESVMNKRLSTSSATLQNSPEKSSQKRSASLNRLNNKVPQQSELPPPKISQVEQKAAASTFQHPLQTQKMPLRSRSIDRLKSTASPVEPSTVDSIQKSEMDKQSPTPIAKRPPSPSLSARRRSPSPANVAKRPPSPSTVKHIQRNRPPSPSVLKQRPPSPTSVYKPVPVQRPPLTPSITKKKSEVESKSKDKGEEVSSQEPGASPTSEKETPAVIAKTKDESSSKTVPGTTSAEEAAKILAEKRRLAREQREREEQERIQKKEEERKIQEEMAKKAIEDKARQEEELSRLEEERRLEDEQQQRKSEEERIREEQERLAELQQQVCSLQISYNKEEKNLDYYYPRFLLLTCNLPRKF</sequence>
<dbReference type="Bgee" id="ENSOANG00000011677">
    <property type="expression patterns" value="Expressed in fibroblast and 8 other cell types or tissues"/>
</dbReference>
<reference evidence="7" key="2">
    <citation type="submission" date="2025-08" db="UniProtKB">
        <authorList>
            <consortium name="Ensembl"/>
        </authorList>
    </citation>
    <scope>IDENTIFICATION</scope>
    <source>
        <strain evidence="7">Glennie</strain>
    </source>
</reference>
<keyword evidence="4" id="KW-0175">Coiled coil</keyword>
<evidence type="ECO:0008006" key="9">
    <source>
        <dbReference type="Google" id="ProtNLM"/>
    </source>
</evidence>
<comment type="subcellular location">
    <subcellularLocation>
        <location evidence="1">Cytoplasm</location>
        <location evidence="1">Cytoskeleton</location>
    </subcellularLocation>
</comment>
<keyword evidence="8" id="KW-1185">Reference proteome</keyword>
<dbReference type="PANTHER" id="PTHR15073:SF5">
    <property type="entry name" value="MAP7 DOMAIN-CONTAINING PROTEIN 3"/>
    <property type="match status" value="1"/>
</dbReference>
<dbReference type="HOGENOM" id="CLU_017315_1_1_1"/>
<proteinExistence type="inferred from homology"/>
<evidence type="ECO:0000256" key="1">
    <source>
        <dbReference type="ARBA" id="ARBA00004245"/>
    </source>
</evidence>
<evidence type="ECO:0000313" key="8">
    <source>
        <dbReference type="Proteomes" id="UP000002279"/>
    </source>
</evidence>
<dbReference type="Pfam" id="PF05672">
    <property type="entry name" value="MAP7"/>
    <property type="match status" value="1"/>
</dbReference>
<feature type="compositionally biased region" description="Basic and acidic residues" evidence="6">
    <location>
        <begin position="205"/>
        <end position="219"/>
    </location>
</feature>
<feature type="compositionally biased region" description="Polar residues" evidence="6">
    <location>
        <begin position="248"/>
        <end position="257"/>
    </location>
</feature>
<feature type="region of interest" description="Disordered" evidence="6">
    <location>
        <begin position="31"/>
        <end position="339"/>
    </location>
</feature>
<dbReference type="InterPro" id="IPR051483">
    <property type="entry name" value="MAP7_domain-containing"/>
</dbReference>
<comment type="similarity">
    <text evidence="2">Belongs to the MAP7 family.</text>
</comment>